<dbReference type="RefSeq" id="WP_275413994.1">
    <property type="nucleotide sequence ID" value="NZ_BAAALB010000042.1"/>
</dbReference>
<name>A0A8J3KF18_9ACTN</name>
<accession>A0A8J3KF18</accession>
<dbReference type="EMBL" id="BONG01000112">
    <property type="protein sequence ID" value="GIF94699.1"/>
    <property type="molecule type" value="Genomic_DNA"/>
</dbReference>
<keyword evidence="2" id="KW-1185">Reference proteome</keyword>
<dbReference type="Proteomes" id="UP000619293">
    <property type="component" value="Unassembled WGS sequence"/>
</dbReference>
<proteinExistence type="predicted"/>
<evidence type="ECO:0000313" key="1">
    <source>
        <dbReference type="EMBL" id="GIF94699.1"/>
    </source>
</evidence>
<comment type="caution">
    <text evidence="1">The sequence shown here is derived from an EMBL/GenBank/DDBJ whole genome shotgun (WGS) entry which is preliminary data.</text>
</comment>
<reference evidence="1 2" key="1">
    <citation type="submission" date="2021-01" db="EMBL/GenBank/DDBJ databases">
        <title>Whole genome shotgun sequence of Catellatospora chokoriensis NBRC 107358.</title>
        <authorList>
            <person name="Komaki H."/>
            <person name="Tamura T."/>
        </authorList>
    </citation>
    <scope>NUCLEOTIDE SEQUENCE [LARGE SCALE GENOMIC DNA]</scope>
    <source>
        <strain evidence="1 2">NBRC 107358</strain>
    </source>
</reference>
<evidence type="ECO:0000313" key="2">
    <source>
        <dbReference type="Proteomes" id="UP000619293"/>
    </source>
</evidence>
<sequence length="42" mass="4861">MRTELLELNPDTDMQVSADSGVLDIHAERRVQHKIADRSEFH</sequence>
<protein>
    <recommendedName>
        <fullName evidence="3">Hsp20/alpha crystallin family protein</fullName>
    </recommendedName>
</protein>
<gene>
    <name evidence="1" type="ORF">Cch02nite_81430</name>
</gene>
<organism evidence="1 2">
    <name type="scientific">Catellatospora chokoriensis</name>
    <dbReference type="NCBI Taxonomy" id="310353"/>
    <lineage>
        <taxon>Bacteria</taxon>
        <taxon>Bacillati</taxon>
        <taxon>Actinomycetota</taxon>
        <taxon>Actinomycetes</taxon>
        <taxon>Micromonosporales</taxon>
        <taxon>Micromonosporaceae</taxon>
        <taxon>Catellatospora</taxon>
    </lineage>
</organism>
<dbReference type="AlphaFoldDB" id="A0A8J3KF18"/>
<evidence type="ECO:0008006" key="3">
    <source>
        <dbReference type="Google" id="ProtNLM"/>
    </source>
</evidence>